<dbReference type="InterPro" id="IPR012989">
    <property type="entry name" value="SEP_domain"/>
</dbReference>
<comment type="subcellular location">
    <subcellularLocation>
        <location evidence="1">Cytoplasm</location>
        <location evidence="1">Cytoskeleton</location>
    </subcellularLocation>
</comment>
<comment type="subunit">
    <text evidence="6">Interacts with GNA12, GNA13, RND1, RND2 and RND3.</text>
</comment>
<keyword evidence="2" id="KW-0963">Cytoplasm</keyword>
<dbReference type="EMBL" id="JBJQND010000003">
    <property type="protein sequence ID" value="KAL3882584.1"/>
    <property type="molecule type" value="Genomic_DNA"/>
</dbReference>
<name>A0ABD3X8K6_SINWO</name>
<dbReference type="Pfam" id="PF00789">
    <property type="entry name" value="UBX"/>
    <property type="match status" value="1"/>
</dbReference>
<protein>
    <recommendedName>
        <fullName evidence="7">UBX domain-containing protein 11</fullName>
    </recommendedName>
    <alternativeName>
        <fullName evidence="9">Socius</fullName>
    </alternativeName>
    <alternativeName>
        <fullName evidence="8">UBX domain-containing protein 5</fullName>
    </alternativeName>
</protein>
<dbReference type="CDD" id="cd17077">
    <property type="entry name" value="UBX_UBXN11"/>
    <property type="match status" value="1"/>
</dbReference>
<dbReference type="InterPro" id="IPR036241">
    <property type="entry name" value="NSFL1C_SEP_dom_sf"/>
</dbReference>
<dbReference type="Pfam" id="PF08059">
    <property type="entry name" value="SEP"/>
    <property type="match status" value="1"/>
</dbReference>
<feature type="region of interest" description="Disordered" evidence="11">
    <location>
        <begin position="61"/>
        <end position="88"/>
    </location>
</feature>
<dbReference type="SUPFAM" id="SSF102848">
    <property type="entry name" value="NSFL1 (p97 ATPase) cofactor p47, SEP domain"/>
    <property type="match status" value="1"/>
</dbReference>
<dbReference type="InterPro" id="IPR001012">
    <property type="entry name" value="UBX_dom"/>
</dbReference>
<organism evidence="14 15">
    <name type="scientific">Sinanodonta woodiana</name>
    <name type="common">Chinese pond mussel</name>
    <name type="synonym">Anodonta woodiana</name>
    <dbReference type="NCBI Taxonomy" id="1069815"/>
    <lineage>
        <taxon>Eukaryota</taxon>
        <taxon>Metazoa</taxon>
        <taxon>Spiralia</taxon>
        <taxon>Lophotrochozoa</taxon>
        <taxon>Mollusca</taxon>
        <taxon>Bivalvia</taxon>
        <taxon>Autobranchia</taxon>
        <taxon>Heteroconchia</taxon>
        <taxon>Palaeoheterodonta</taxon>
        <taxon>Unionida</taxon>
        <taxon>Unionoidea</taxon>
        <taxon>Unionidae</taxon>
        <taxon>Unioninae</taxon>
        <taxon>Sinanodonta</taxon>
    </lineage>
</organism>
<evidence type="ECO:0000256" key="5">
    <source>
        <dbReference type="ARBA" id="ARBA00059434"/>
    </source>
</evidence>
<evidence type="ECO:0000256" key="10">
    <source>
        <dbReference type="SAM" id="Coils"/>
    </source>
</evidence>
<proteinExistence type="predicted"/>
<reference evidence="14 15" key="1">
    <citation type="submission" date="2024-11" db="EMBL/GenBank/DDBJ databases">
        <title>Chromosome-level genome assembly of the freshwater bivalve Anodonta woodiana.</title>
        <authorList>
            <person name="Chen X."/>
        </authorList>
    </citation>
    <scope>NUCLEOTIDE SEQUENCE [LARGE SCALE GENOMIC DNA]</scope>
    <source>
        <strain evidence="14">MN2024</strain>
        <tissue evidence="14">Gills</tissue>
    </source>
</reference>
<sequence length="543" mass="61075">MNLCAVQNNMIPSIPSSFNRSSVPFRSPAYTDDESKLLDEITGHMSSQRLKVRDPFVRGLPKLDTSRSSHAGGTTHRSGVGSSNGQLSKLGRTYTNSDLLDHEQVDSHAAPNDHELMSIMMTRITQLEAKLAFQNKELADKDIKIKVLEDKVRLLSMQKSQDNSKDSAHRELETKYLLLQQQVHEMETFLADYGMVWVGEKSKFNSSVYNDDKTSDSSEEEEEEEEVWRPETSLSKSPSFKVDYNLLIENIQELNILAGDGVTKIHHTVDGARLKMPDPVNLTLFANGIMLYSGPFRPFSDPLTQQCIQDLTDGYFPSELQSRYPDGIPFNVIDKRNVHFKGNRPTIFTGAGQVLGGETKPSRLVPTNLDKDNQVEEQELDLNLEVTSELPGPQLTVEQFLNKLPKSVIKEGKIIDIRESIGETLKGSKESPTNVTLIETSVLQEMKKRLETTEKRPYTPRDITTLRIKSETGNHTYIVKMRFHETIGDLRKYLDQQRGPGSSAYQIMSAYPNRVHDENSKTLEASGLTPNAVLLLRSAKTSS</sequence>
<gene>
    <name evidence="14" type="ORF">ACJMK2_028914</name>
</gene>
<evidence type="ECO:0000256" key="3">
    <source>
        <dbReference type="ARBA" id="ARBA00023054"/>
    </source>
</evidence>
<dbReference type="PROSITE" id="PS51399">
    <property type="entry name" value="SEP"/>
    <property type="match status" value="1"/>
</dbReference>
<feature type="domain" description="SEP" evidence="13">
    <location>
        <begin position="277"/>
        <end position="341"/>
    </location>
</feature>
<evidence type="ECO:0000259" key="12">
    <source>
        <dbReference type="PROSITE" id="PS50033"/>
    </source>
</evidence>
<feature type="compositionally biased region" description="Acidic residues" evidence="11">
    <location>
        <begin position="217"/>
        <end position="226"/>
    </location>
</feature>
<evidence type="ECO:0000256" key="7">
    <source>
        <dbReference type="ARBA" id="ARBA00073759"/>
    </source>
</evidence>
<dbReference type="Gene3D" id="3.10.20.90">
    <property type="entry name" value="Phosphatidylinositol 3-kinase Catalytic Subunit, Chain A, domain 1"/>
    <property type="match status" value="1"/>
</dbReference>
<dbReference type="Gene3D" id="3.30.420.210">
    <property type="entry name" value="SEP domain"/>
    <property type="match status" value="1"/>
</dbReference>
<feature type="region of interest" description="Disordered" evidence="11">
    <location>
        <begin position="207"/>
        <end position="236"/>
    </location>
</feature>
<dbReference type="FunFam" id="3.30.420.210:FF:000003">
    <property type="entry name" value="UBX domain protein 11"/>
    <property type="match status" value="1"/>
</dbReference>
<dbReference type="PANTHER" id="PTHR23333">
    <property type="entry name" value="UBX DOMAIN CONTAINING PROTEIN"/>
    <property type="match status" value="1"/>
</dbReference>
<dbReference type="SUPFAM" id="SSF54236">
    <property type="entry name" value="Ubiquitin-like"/>
    <property type="match status" value="1"/>
</dbReference>
<dbReference type="Proteomes" id="UP001634394">
    <property type="component" value="Unassembled WGS sequence"/>
</dbReference>
<dbReference type="PANTHER" id="PTHR23333:SF4">
    <property type="entry name" value="UBX DOMAIN-CONTAINING PROTEIN 11"/>
    <property type="match status" value="1"/>
</dbReference>
<evidence type="ECO:0000256" key="2">
    <source>
        <dbReference type="ARBA" id="ARBA00022490"/>
    </source>
</evidence>
<evidence type="ECO:0000256" key="1">
    <source>
        <dbReference type="ARBA" id="ARBA00004245"/>
    </source>
</evidence>
<comment type="function">
    <text evidence="5">May be involved in the reorganization of actin cytoskeleton mediated by RND1, RND2 and RND3. Promotes RHOA activation mediated by GNA12 and GNA13.</text>
</comment>
<evidence type="ECO:0000313" key="14">
    <source>
        <dbReference type="EMBL" id="KAL3882584.1"/>
    </source>
</evidence>
<comment type="caution">
    <text evidence="14">The sequence shown here is derived from an EMBL/GenBank/DDBJ whole genome shotgun (WGS) entry which is preliminary data.</text>
</comment>
<evidence type="ECO:0000313" key="15">
    <source>
        <dbReference type="Proteomes" id="UP001634394"/>
    </source>
</evidence>
<feature type="domain" description="UBX" evidence="12">
    <location>
        <begin position="459"/>
        <end position="536"/>
    </location>
</feature>
<evidence type="ECO:0000259" key="13">
    <source>
        <dbReference type="PROSITE" id="PS51399"/>
    </source>
</evidence>
<dbReference type="InterPro" id="IPR029071">
    <property type="entry name" value="Ubiquitin-like_domsf"/>
</dbReference>
<dbReference type="GO" id="GO:0005856">
    <property type="term" value="C:cytoskeleton"/>
    <property type="evidence" value="ECO:0007669"/>
    <property type="project" value="UniProtKB-SubCell"/>
</dbReference>
<keyword evidence="4" id="KW-0206">Cytoskeleton</keyword>
<feature type="compositionally biased region" description="Polar residues" evidence="11">
    <location>
        <begin position="66"/>
        <end position="88"/>
    </location>
</feature>
<feature type="coiled-coil region" evidence="10">
    <location>
        <begin position="124"/>
        <end position="151"/>
    </location>
</feature>
<dbReference type="AlphaFoldDB" id="A0ABD3X8K6"/>
<dbReference type="PROSITE" id="PS50033">
    <property type="entry name" value="UBX"/>
    <property type="match status" value="1"/>
</dbReference>
<keyword evidence="15" id="KW-1185">Reference proteome</keyword>
<evidence type="ECO:0000256" key="6">
    <source>
        <dbReference type="ARBA" id="ARBA00062345"/>
    </source>
</evidence>
<evidence type="ECO:0000256" key="9">
    <source>
        <dbReference type="ARBA" id="ARBA00081109"/>
    </source>
</evidence>
<evidence type="ECO:0000256" key="11">
    <source>
        <dbReference type="SAM" id="MobiDB-lite"/>
    </source>
</evidence>
<evidence type="ECO:0000256" key="8">
    <source>
        <dbReference type="ARBA" id="ARBA00075811"/>
    </source>
</evidence>
<keyword evidence="3 10" id="KW-0175">Coiled coil</keyword>
<evidence type="ECO:0000256" key="4">
    <source>
        <dbReference type="ARBA" id="ARBA00023212"/>
    </source>
</evidence>
<accession>A0ABD3X8K6</accession>